<dbReference type="Pfam" id="PF21154">
    <property type="entry name" value="RPN7_PSMD6_C"/>
    <property type="match status" value="1"/>
</dbReference>
<evidence type="ECO:0000313" key="6">
    <source>
        <dbReference type="Proteomes" id="UP000319731"/>
    </source>
</evidence>
<dbReference type="STRING" id="1806994.A0A507C1B6"/>
<dbReference type="FunFam" id="1.25.40.570:FF:000005">
    <property type="entry name" value="26S proteasome regulatory subunit N7"/>
    <property type="match status" value="1"/>
</dbReference>
<evidence type="ECO:0000256" key="3">
    <source>
        <dbReference type="ARBA" id="ARBA00093502"/>
    </source>
</evidence>
<comment type="caution">
    <text evidence="5">The sequence shown here is derived from an EMBL/GenBank/DDBJ whole genome shotgun (WGS) entry which is preliminary data.</text>
</comment>
<dbReference type="InterPro" id="IPR036390">
    <property type="entry name" value="WH_DNA-bd_sf"/>
</dbReference>
<dbReference type="SUPFAM" id="SSF46785">
    <property type="entry name" value="Winged helix' DNA-binding domain"/>
    <property type="match status" value="1"/>
</dbReference>
<dbReference type="RefSeq" id="XP_031025837.1">
    <property type="nucleotide sequence ID" value="XM_031168245.1"/>
</dbReference>
<keyword evidence="6" id="KW-1185">Reference proteome</keyword>
<reference evidence="5 6" key="1">
    <citation type="journal article" date="2019" name="Sci. Rep.">
        <title>Comparative genomics of chytrid fungi reveal insights into the obligate biotrophic and pathogenic lifestyle of Synchytrium endobioticum.</title>
        <authorList>
            <person name="van de Vossenberg B.T.L.H."/>
            <person name="Warris S."/>
            <person name="Nguyen H.D.T."/>
            <person name="van Gent-Pelzer M.P.E."/>
            <person name="Joly D.L."/>
            <person name="van de Geest H.C."/>
            <person name="Bonants P.J.M."/>
            <person name="Smith D.S."/>
            <person name="Levesque C.A."/>
            <person name="van der Lee T.A.J."/>
        </authorList>
    </citation>
    <scope>NUCLEOTIDE SEQUENCE [LARGE SCALE GENOMIC DNA]</scope>
    <source>
        <strain evidence="5 6">JEL517</strain>
    </source>
</reference>
<accession>A0A507C1B6</accession>
<keyword evidence="1" id="KW-0647">Proteasome</keyword>
<gene>
    <name evidence="5" type="ORF">SmJEL517_g02317</name>
</gene>
<sequence length="386" mass="44100">MESIAKIPNLQLAQARFIWAHPAASTELKDHARNLLDASIKEANMSHLYQSLTEQFHTQLPKNNDLLTKMQTANDTELAKLEERLDDASKNLGETEISDALIAKAEFLTKIGDKERALTAYRAAYDKTGPLGARIDMVFTQIRIGFFYNDTDLITRNIEKVKSLIEEGGDWDRRNRLKVYEGIHRMSVRDFKGAVNLLLDSLATFTSTELMEYKDFVKYTVLTATITLPRPELKKKVINAPEVLEVIHEIPHLQDYVNSLYKGEYDVFFKCLAAIEQDLKMDRWTFDHYQYYVREMQIIAYSQLLESYRSVTISSVADHFGVSEDCIDHHLSSFIASGRLNAVIDKVTGIVETNRPDAKNAQYQSAIKQGDLLLNRIQKLSRVIAL</sequence>
<proteinExistence type="predicted"/>
<dbReference type="InterPro" id="IPR045135">
    <property type="entry name" value="Rpn7_N"/>
</dbReference>
<dbReference type="InterPro" id="IPR019585">
    <property type="entry name" value="Rpn7/CSN1"/>
</dbReference>
<dbReference type="GO" id="GO:0005838">
    <property type="term" value="C:proteasome regulatory particle"/>
    <property type="evidence" value="ECO:0007669"/>
    <property type="project" value="TreeGrafter"/>
</dbReference>
<organism evidence="5 6">
    <name type="scientific">Synchytrium microbalum</name>
    <dbReference type="NCBI Taxonomy" id="1806994"/>
    <lineage>
        <taxon>Eukaryota</taxon>
        <taxon>Fungi</taxon>
        <taxon>Fungi incertae sedis</taxon>
        <taxon>Chytridiomycota</taxon>
        <taxon>Chytridiomycota incertae sedis</taxon>
        <taxon>Chytridiomycetes</taxon>
        <taxon>Synchytriales</taxon>
        <taxon>Synchytriaceae</taxon>
        <taxon>Synchytrium</taxon>
    </lineage>
</organism>
<comment type="subunit">
    <text evidence="3">The 26S proteasome is composed of a core protease, known as the 20S proteasome, capped at one or both ends by the 19S regulatory complex (RC). The RC is composed of at least 18 different subunits in two subcomplexes, the base and the lid, which form the portions proximal and distal to the 20S proteolytic core, respectively. Component of the lid subcomplex of the 19S RC.</text>
</comment>
<dbReference type="Pfam" id="PF01399">
    <property type="entry name" value="PCI"/>
    <property type="match status" value="1"/>
</dbReference>
<dbReference type="GeneID" id="42003542"/>
<evidence type="ECO:0000256" key="1">
    <source>
        <dbReference type="ARBA" id="ARBA00022942"/>
    </source>
</evidence>
<dbReference type="AlphaFoldDB" id="A0A507C1B6"/>
<name>A0A507C1B6_9FUNG</name>
<dbReference type="Pfam" id="PF10602">
    <property type="entry name" value="RPN7"/>
    <property type="match status" value="1"/>
</dbReference>
<feature type="domain" description="PCI" evidence="4">
    <location>
        <begin position="190"/>
        <end position="358"/>
    </location>
</feature>
<comment type="function">
    <text evidence="2">Component of the 19S cap proteasome complex which acts as a regulatory subunit of the 26S proteasome, involved in the ATP-dependent degradation of ubiquitinated proteins.</text>
</comment>
<protein>
    <recommendedName>
        <fullName evidence="4">PCI domain-containing protein</fullName>
    </recommendedName>
</protein>
<dbReference type="PROSITE" id="PS50250">
    <property type="entry name" value="PCI"/>
    <property type="match status" value="1"/>
</dbReference>
<dbReference type="InterPro" id="IPR049549">
    <property type="entry name" value="RPN7_PSMD6_C"/>
</dbReference>
<dbReference type="InterPro" id="IPR000717">
    <property type="entry name" value="PCI_dom"/>
</dbReference>
<evidence type="ECO:0000259" key="4">
    <source>
        <dbReference type="PROSITE" id="PS50250"/>
    </source>
</evidence>
<dbReference type="Gene3D" id="1.25.40.570">
    <property type="match status" value="1"/>
</dbReference>
<evidence type="ECO:0000313" key="5">
    <source>
        <dbReference type="EMBL" id="TPX35310.1"/>
    </source>
</evidence>
<dbReference type="SMART" id="SM00088">
    <property type="entry name" value="PINT"/>
    <property type="match status" value="1"/>
</dbReference>
<dbReference type="EMBL" id="QEAO01000009">
    <property type="protein sequence ID" value="TPX35310.1"/>
    <property type="molecule type" value="Genomic_DNA"/>
</dbReference>
<evidence type="ECO:0000256" key="2">
    <source>
        <dbReference type="ARBA" id="ARBA00093435"/>
    </source>
</evidence>
<dbReference type="OrthoDB" id="1452at2759"/>
<dbReference type="Proteomes" id="UP000319731">
    <property type="component" value="Unassembled WGS sequence"/>
</dbReference>
<dbReference type="PANTHER" id="PTHR14145">
    <property type="entry name" value="26S PROTESOME SUBUNIT 6"/>
    <property type="match status" value="1"/>
</dbReference>
<dbReference type="GO" id="GO:0043161">
    <property type="term" value="P:proteasome-mediated ubiquitin-dependent protein catabolic process"/>
    <property type="evidence" value="ECO:0007669"/>
    <property type="project" value="TreeGrafter"/>
</dbReference>
<dbReference type="PANTHER" id="PTHR14145:SF1">
    <property type="entry name" value="26S PROTEASOME NON-ATPASE REGULATORY SUBUNIT 6"/>
    <property type="match status" value="1"/>
</dbReference>